<name>A0ABS3QEL8_9BACT</name>
<dbReference type="Pfam" id="PF14078">
    <property type="entry name" value="DUF4259"/>
    <property type="match status" value="1"/>
</dbReference>
<gene>
    <name evidence="1" type="ORF">J4E00_11570</name>
</gene>
<dbReference type="Proteomes" id="UP000664369">
    <property type="component" value="Unassembled WGS sequence"/>
</dbReference>
<dbReference type="InterPro" id="IPR025355">
    <property type="entry name" value="DUF4259"/>
</dbReference>
<accession>A0ABS3QEL8</accession>
<evidence type="ECO:0000313" key="1">
    <source>
        <dbReference type="EMBL" id="MBO2009692.1"/>
    </source>
</evidence>
<reference evidence="1 2" key="1">
    <citation type="submission" date="2021-03" db="EMBL/GenBank/DDBJ databases">
        <authorList>
            <person name="Kim M.K."/>
        </authorList>
    </citation>
    <scope>NUCLEOTIDE SEQUENCE [LARGE SCALE GENOMIC DNA]</scope>
    <source>
        <strain evidence="1 2">BT442</strain>
    </source>
</reference>
<sequence>MGTWGTGNFDNDMAADYAAAFQDDPNETMLLETLASVADEGYPEADEASEALAAAEIIAAALGKPVRGFPEDLLQSAQNLHLTNPESAQRLTRKAIKVILKKSELKELWEEGDEYEQWIAMQDALLERLA</sequence>
<organism evidence="1 2">
    <name type="scientific">Hymenobacter negativus</name>
    <dbReference type="NCBI Taxonomy" id="2795026"/>
    <lineage>
        <taxon>Bacteria</taxon>
        <taxon>Pseudomonadati</taxon>
        <taxon>Bacteroidota</taxon>
        <taxon>Cytophagia</taxon>
        <taxon>Cytophagales</taxon>
        <taxon>Hymenobacteraceae</taxon>
        <taxon>Hymenobacter</taxon>
    </lineage>
</organism>
<comment type="caution">
    <text evidence="1">The sequence shown here is derived from an EMBL/GenBank/DDBJ whole genome shotgun (WGS) entry which is preliminary data.</text>
</comment>
<proteinExistence type="predicted"/>
<evidence type="ECO:0000313" key="2">
    <source>
        <dbReference type="Proteomes" id="UP000664369"/>
    </source>
</evidence>
<dbReference type="EMBL" id="JAGETZ010000004">
    <property type="protein sequence ID" value="MBO2009692.1"/>
    <property type="molecule type" value="Genomic_DNA"/>
</dbReference>
<protein>
    <submittedName>
        <fullName evidence="1">DUF4259 domain-containing protein</fullName>
    </submittedName>
</protein>
<keyword evidence="2" id="KW-1185">Reference proteome</keyword>
<dbReference type="RefSeq" id="WP_208175310.1">
    <property type="nucleotide sequence ID" value="NZ_JAGETZ010000004.1"/>
</dbReference>